<feature type="domain" description="DUF4159" evidence="4">
    <location>
        <begin position="713"/>
        <end position="928"/>
    </location>
</feature>
<protein>
    <submittedName>
        <fullName evidence="5">DUF4159 domain-containing protein</fullName>
    </submittedName>
</protein>
<dbReference type="KEGG" id="lck:HN018_05480"/>
<feature type="transmembrane region" description="Helical" evidence="2">
    <location>
        <begin position="642"/>
        <end position="660"/>
    </location>
</feature>
<reference evidence="5 6" key="1">
    <citation type="journal article" date="2014" name="World J. Microbiol. Biotechnol.">
        <title>Biodiversity and physiological characteristics of Antarctic and Arctic lichens-associated bacteria.</title>
        <authorList>
            <person name="Lee Y.M."/>
            <person name="Kim E.H."/>
            <person name="Lee H.K."/>
            <person name="Hong S.G."/>
        </authorList>
    </citation>
    <scope>NUCLEOTIDE SEQUENCE [LARGE SCALE GENOMIC DNA]</scope>
    <source>
        <strain evidence="5 6">PAMC 26569</strain>
    </source>
</reference>
<dbReference type="PANTHER" id="PTHR37464:SF1">
    <property type="entry name" value="BLL2463 PROTEIN"/>
    <property type="match status" value="1"/>
</dbReference>
<evidence type="ECO:0000259" key="3">
    <source>
        <dbReference type="Pfam" id="PF07584"/>
    </source>
</evidence>
<name>A0A6M8HMP5_9PROT</name>
<dbReference type="PANTHER" id="PTHR37464">
    <property type="entry name" value="BLL2463 PROTEIN"/>
    <property type="match status" value="1"/>
</dbReference>
<dbReference type="InterPro" id="IPR025297">
    <property type="entry name" value="DUF4159"/>
</dbReference>
<proteinExistence type="predicted"/>
<dbReference type="Pfam" id="PF07584">
    <property type="entry name" value="BatA"/>
    <property type="match status" value="1"/>
</dbReference>
<dbReference type="Gene3D" id="3.40.50.12140">
    <property type="entry name" value="Domain of unknown function DUF4159"/>
    <property type="match status" value="1"/>
</dbReference>
<evidence type="ECO:0000313" key="6">
    <source>
        <dbReference type="Proteomes" id="UP000500767"/>
    </source>
</evidence>
<dbReference type="EMBL" id="CP053708">
    <property type="protein sequence ID" value="QKE89570.1"/>
    <property type="molecule type" value="Genomic_DNA"/>
</dbReference>
<sequence length="948" mass="99037">MILTTPLLLLGLAVLPVLWWLLRALPPAPRVQSFPAIRLLDGLRAAVRESRRAPPWLLLLRIAAAVLLVVGLAQPVLVQDPHPTAGTGTLLLAIDDGWAAAPDWTGRLQAARETLDRAARNGRKVRLLMTAADINGVPPRLTSEMPAGLLRDRLDQARPMPWPVDRAASAKALRQAGARIGDVVYLSDGLADRPGTPADGDFATALRQAGPVIELRSGPDAIALLDAPISAPGRLVARIRTLGQPGPRHLVLRGETEQGGTLGRTDVTIPTGATRMEVPITLPAELRNQLSRLLLDGVPGPAGVRLLDEGDRRRPVGLLSSGGGDTPLLGTLFYLRRALAPTADLREGDLAHLLSNQLSVLIAPDGALEDQADRNGVSAWVKQGGTLIRFAGPRLAARQDAQLQDSPAAGRTDTTDGDLEATGATVPATPADSLLPVALLGGARQLGGTMSWGKPEHPAAFAADSPFAGLTVPSEVTVSRQVLAQPTADIDARSWARLTDGTPLVTHATLGDGQLVLFHVTSTADWSNLALSGLFPQMLQRLVQRAAGLSTPGDRTVLAPVSTLGGDGVLGPPPPSAQGLAADAFGHTMVSPRHPAGLYGPAATRRSLNLADALPSLGVEPVVGTLRNLADRVPDRPLGPTLLVMALALLAIDLLATMWLRGLLRPATVHRLGRGSGGAALLLVGGFCAAMGYACPALAIEPSASSKSALETHLAYVVTGDPAVDEISRQGLEGLSAYTNARTSAQLGHPDGVVPGRDDLAFYPLIYWPVTPATVASAHPGQEWTAALNFYMSHGGILLIDTQGSDSQGDATGGSTFFVPGTGQALKQATAGLDIPALRPVDGQHVLSHSFYLLHGFPGRTTGPPVWVARDDDLGNDGVSPVIIGANDWAAAWAVDADGQTPYAAIPGGESQRVTAYRFGVNAVMYALTGNYKTDQVHVPALLERLGQ</sequence>
<dbReference type="InterPro" id="IPR011933">
    <property type="entry name" value="Double_TM_dom"/>
</dbReference>
<keyword evidence="2" id="KW-1133">Transmembrane helix</keyword>
<dbReference type="Pfam" id="PF13709">
    <property type="entry name" value="DUF4159"/>
    <property type="match status" value="1"/>
</dbReference>
<feature type="transmembrane region" description="Helical" evidence="2">
    <location>
        <begin position="680"/>
        <end position="700"/>
    </location>
</feature>
<dbReference type="AlphaFoldDB" id="A0A6M8HMP5"/>
<organism evidence="5 6">
    <name type="scientific">Lichenicola cladoniae</name>
    <dbReference type="NCBI Taxonomy" id="1484109"/>
    <lineage>
        <taxon>Bacteria</taxon>
        <taxon>Pseudomonadati</taxon>
        <taxon>Pseudomonadota</taxon>
        <taxon>Alphaproteobacteria</taxon>
        <taxon>Acetobacterales</taxon>
        <taxon>Acetobacteraceae</taxon>
        <taxon>Lichenicola</taxon>
    </lineage>
</organism>
<keyword evidence="2" id="KW-0472">Membrane</keyword>
<dbReference type="InterPro" id="IPR024163">
    <property type="entry name" value="Aerotolerance_reg_N"/>
</dbReference>
<dbReference type="NCBIfam" id="TIGR02226">
    <property type="entry name" value="two_anch"/>
    <property type="match status" value="1"/>
</dbReference>
<evidence type="ECO:0000256" key="2">
    <source>
        <dbReference type="SAM" id="Phobius"/>
    </source>
</evidence>
<evidence type="ECO:0000259" key="4">
    <source>
        <dbReference type="Pfam" id="PF13709"/>
    </source>
</evidence>
<keyword evidence="6" id="KW-1185">Reference proteome</keyword>
<gene>
    <name evidence="5" type="ORF">HN018_05480</name>
</gene>
<dbReference type="RefSeq" id="WP_171834561.1">
    <property type="nucleotide sequence ID" value="NZ_CP053708.1"/>
</dbReference>
<dbReference type="Proteomes" id="UP000500767">
    <property type="component" value="Chromosome"/>
</dbReference>
<evidence type="ECO:0000256" key="1">
    <source>
        <dbReference type="SAM" id="MobiDB-lite"/>
    </source>
</evidence>
<dbReference type="InterPro" id="IPR029062">
    <property type="entry name" value="Class_I_gatase-like"/>
</dbReference>
<keyword evidence="2" id="KW-0812">Transmembrane</keyword>
<evidence type="ECO:0000313" key="5">
    <source>
        <dbReference type="EMBL" id="QKE89570.1"/>
    </source>
</evidence>
<accession>A0A6M8HMP5</accession>
<feature type="region of interest" description="Disordered" evidence="1">
    <location>
        <begin position="399"/>
        <end position="427"/>
    </location>
</feature>
<feature type="transmembrane region" description="Helical" evidence="2">
    <location>
        <begin position="57"/>
        <end position="78"/>
    </location>
</feature>
<dbReference type="Gene3D" id="3.40.50.880">
    <property type="match status" value="1"/>
</dbReference>
<dbReference type="CDD" id="cd03143">
    <property type="entry name" value="A4_beta-galactosidase_middle_domain"/>
    <property type="match status" value="1"/>
</dbReference>
<feature type="domain" description="Aerotolerance regulator N-terminal" evidence="3">
    <location>
        <begin position="1"/>
        <end position="75"/>
    </location>
</feature>